<dbReference type="Proteomes" id="UP000031668">
    <property type="component" value="Unassembled WGS sequence"/>
</dbReference>
<dbReference type="Pfam" id="PF00665">
    <property type="entry name" value="rve"/>
    <property type="match status" value="1"/>
</dbReference>
<dbReference type="SUPFAM" id="SSF53098">
    <property type="entry name" value="Ribonuclease H-like"/>
    <property type="match status" value="1"/>
</dbReference>
<dbReference type="InterPro" id="IPR036397">
    <property type="entry name" value="RNaseH_sf"/>
</dbReference>
<name>A0A0C2N383_THEKT</name>
<dbReference type="AlphaFoldDB" id="A0A0C2N383"/>
<dbReference type="EMBL" id="JWZT01001959">
    <property type="protein sequence ID" value="KII70810.1"/>
    <property type="molecule type" value="Genomic_DNA"/>
</dbReference>
<proteinExistence type="predicted"/>
<dbReference type="PROSITE" id="PS50994">
    <property type="entry name" value="INTEGRASE"/>
    <property type="match status" value="1"/>
</dbReference>
<dbReference type="GO" id="GO:0003676">
    <property type="term" value="F:nucleic acid binding"/>
    <property type="evidence" value="ECO:0007669"/>
    <property type="project" value="InterPro"/>
</dbReference>
<organism evidence="2 3">
    <name type="scientific">Thelohanellus kitauei</name>
    <name type="common">Myxosporean</name>
    <dbReference type="NCBI Taxonomy" id="669202"/>
    <lineage>
        <taxon>Eukaryota</taxon>
        <taxon>Metazoa</taxon>
        <taxon>Cnidaria</taxon>
        <taxon>Myxozoa</taxon>
        <taxon>Myxosporea</taxon>
        <taxon>Bivalvulida</taxon>
        <taxon>Platysporina</taxon>
        <taxon>Myxobolidae</taxon>
        <taxon>Thelohanellus</taxon>
    </lineage>
</organism>
<accession>A0A0C2N383</accession>
<evidence type="ECO:0000313" key="3">
    <source>
        <dbReference type="Proteomes" id="UP000031668"/>
    </source>
</evidence>
<reference evidence="2 3" key="1">
    <citation type="journal article" date="2014" name="Genome Biol. Evol.">
        <title>The genome of the myxosporean Thelohanellus kitauei shows adaptations to nutrient acquisition within its fish host.</title>
        <authorList>
            <person name="Yang Y."/>
            <person name="Xiong J."/>
            <person name="Zhou Z."/>
            <person name="Huo F."/>
            <person name="Miao W."/>
            <person name="Ran C."/>
            <person name="Liu Y."/>
            <person name="Zhang J."/>
            <person name="Feng J."/>
            <person name="Wang M."/>
            <person name="Wang M."/>
            <person name="Wang L."/>
            <person name="Yao B."/>
        </authorList>
    </citation>
    <scope>NUCLEOTIDE SEQUENCE [LARGE SCALE GENOMIC DNA]</scope>
    <source>
        <strain evidence="2">Wuqing</strain>
    </source>
</reference>
<feature type="domain" description="Integrase catalytic" evidence="1">
    <location>
        <begin position="1"/>
        <end position="170"/>
    </location>
</feature>
<evidence type="ECO:0000259" key="1">
    <source>
        <dbReference type="PROSITE" id="PS50994"/>
    </source>
</evidence>
<comment type="caution">
    <text evidence="2">The sequence shown here is derived from an EMBL/GenBank/DDBJ whole genome shotgun (WGS) entry which is preliminary data.</text>
</comment>
<gene>
    <name evidence="2" type="ORF">RF11_15641</name>
</gene>
<dbReference type="OrthoDB" id="10030726at2759"/>
<dbReference type="PANTHER" id="PTHR37984">
    <property type="entry name" value="PROTEIN CBG26694"/>
    <property type="match status" value="1"/>
</dbReference>
<dbReference type="InterPro" id="IPR050951">
    <property type="entry name" value="Retrovirus_Pol_polyprotein"/>
</dbReference>
<dbReference type="InterPro" id="IPR001584">
    <property type="entry name" value="Integrase_cat-core"/>
</dbReference>
<dbReference type="PANTHER" id="PTHR37984:SF15">
    <property type="entry name" value="INTEGRASE CATALYTIC DOMAIN-CONTAINING PROTEIN"/>
    <property type="match status" value="1"/>
</dbReference>
<evidence type="ECO:0000313" key="2">
    <source>
        <dbReference type="EMBL" id="KII70810.1"/>
    </source>
</evidence>
<dbReference type="GO" id="GO:0015074">
    <property type="term" value="P:DNA integration"/>
    <property type="evidence" value="ECO:0007669"/>
    <property type="project" value="InterPro"/>
</dbReference>
<sequence length="170" mass="19604">MTSIKRFSFWEVDYIGLLPLTKYGNKYIIIFIDMFSKWVEAEAIPDITAITAANSLIKCVVSRYGIPVYLHSDKGTQFESEIFQNHCETLNIKKSSTIQYHPMGNGGVERVNRSLKLILRHYVLPERNDWDRIIPLALLAIRPFPHTSTEYSQALIIYGSEIYLPVDFIT</sequence>
<dbReference type="InterPro" id="IPR012337">
    <property type="entry name" value="RNaseH-like_sf"/>
</dbReference>
<dbReference type="Gene3D" id="3.30.420.10">
    <property type="entry name" value="Ribonuclease H-like superfamily/Ribonuclease H"/>
    <property type="match status" value="1"/>
</dbReference>
<protein>
    <submittedName>
        <fullName evidence="2">Gag-Pol polyprotein</fullName>
    </submittedName>
</protein>
<dbReference type="OMA" id="PHTSTEY"/>
<keyword evidence="3" id="KW-1185">Reference proteome</keyword>
<dbReference type="FunFam" id="3.30.420.10:FF:000032">
    <property type="entry name" value="Retrovirus-related Pol polyprotein from transposon 297-like Protein"/>
    <property type="match status" value="1"/>
</dbReference>